<dbReference type="InterPro" id="IPR000305">
    <property type="entry name" value="GIY-YIG_endonuc"/>
</dbReference>
<evidence type="ECO:0000256" key="1">
    <source>
        <dbReference type="ARBA" id="ARBA00007435"/>
    </source>
</evidence>
<dbReference type="RefSeq" id="WP_284300309.1">
    <property type="nucleotide sequence ID" value="NZ_BSVA01000001.1"/>
</dbReference>
<dbReference type="SUPFAM" id="SSF82771">
    <property type="entry name" value="GIY-YIG endonuclease"/>
    <property type="match status" value="1"/>
</dbReference>
<comment type="similarity">
    <text evidence="1">Belongs to the UPF0213 family.</text>
</comment>
<protein>
    <recommendedName>
        <fullName evidence="2">GIY-YIG domain-containing protein</fullName>
    </recommendedName>
</protein>
<gene>
    <name evidence="3" type="ORF">GCM10025869_23190</name>
</gene>
<keyword evidence="4" id="KW-1185">Reference proteome</keyword>
<comment type="caution">
    <text evidence="3">The sequence shown here is derived from an EMBL/GenBank/DDBJ whole genome shotgun (WGS) entry which is preliminary data.</text>
</comment>
<dbReference type="Gene3D" id="3.40.1440.10">
    <property type="entry name" value="GIY-YIG endonuclease"/>
    <property type="match status" value="1"/>
</dbReference>
<proteinExistence type="inferred from homology"/>
<evidence type="ECO:0000259" key="2">
    <source>
        <dbReference type="PROSITE" id="PS50164"/>
    </source>
</evidence>
<dbReference type="PANTHER" id="PTHR34477">
    <property type="entry name" value="UPF0213 PROTEIN YHBQ"/>
    <property type="match status" value="1"/>
</dbReference>
<name>A0ABQ6JWY8_9MICO</name>
<dbReference type="PROSITE" id="PS50164">
    <property type="entry name" value="GIY_YIG"/>
    <property type="match status" value="1"/>
</dbReference>
<evidence type="ECO:0000313" key="4">
    <source>
        <dbReference type="Proteomes" id="UP001157069"/>
    </source>
</evidence>
<dbReference type="PANTHER" id="PTHR34477:SF1">
    <property type="entry name" value="UPF0213 PROTEIN YHBQ"/>
    <property type="match status" value="1"/>
</dbReference>
<dbReference type="Pfam" id="PF01541">
    <property type="entry name" value="GIY-YIG"/>
    <property type="match status" value="1"/>
</dbReference>
<dbReference type="CDD" id="cd10456">
    <property type="entry name" value="GIY-YIG_UPF0213"/>
    <property type="match status" value="1"/>
</dbReference>
<accession>A0ABQ6JWY8</accession>
<dbReference type="EMBL" id="BSVA01000001">
    <property type="protein sequence ID" value="GMA91790.1"/>
    <property type="molecule type" value="Genomic_DNA"/>
</dbReference>
<feature type="domain" description="GIY-YIG" evidence="2">
    <location>
        <begin position="1"/>
        <end position="75"/>
    </location>
</feature>
<sequence>MAWVYILRCADDSYYVGSTTHLEFRLWQHQNGEGAEYTKRRRPVELAFAHETESVAEAFGLEKQIQGWRRAKREALISGDFHLLPGLASRRRPRGTT</sequence>
<dbReference type="InterPro" id="IPR035901">
    <property type="entry name" value="GIY-YIG_endonuc_sf"/>
</dbReference>
<dbReference type="InterPro" id="IPR050190">
    <property type="entry name" value="UPF0213_domain"/>
</dbReference>
<reference evidence="4" key="1">
    <citation type="journal article" date="2019" name="Int. J. Syst. Evol. Microbiol.">
        <title>The Global Catalogue of Microorganisms (GCM) 10K type strain sequencing project: providing services to taxonomists for standard genome sequencing and annotation.</title>
        <authorList>
            <consortium name="The Broad Institute Genomics Platform"/>
            <consortium name="The Broad Institute Genome Sequencing Center for Infectious Disease"/>
            <person name="Wu L."/>
            <person name="Ma J."/>
        </authorList>
    </citation>
    <scope>NUCLEOTIDE SEQUENCE [LARGE SCALE GENOMIC DNA]</scope>
    <source>
        <strain evidence="4">NBRC 108755</strain>
    </source>
</reference>
<dbReference type="Proteomes" id="UP001157069">
    <property type="component" value="Unassembled WGS sequence"/>
</dbReference>
<evidence type="ECO:0000313" key="3">
    <source>
        <dbReference type="EMBL" id="GMA91790.1"/>
    </source>
</evidence>
<organism evidence="3 4">
    <name type="scientific">Homoserinibacter gongjuensis</name>
    <dbReference type="NCBI Taxonomy" id="1162968"/>
    <lineage>
        <taxon>Bacteria</taxon>
        <taxon>Bacillati</taxon>
        <taxon>Actinomycetota</taxon>
        <taxon>Actinomycetes</taxon>
        <taxon>Micrococcales</taxon>
        <taxon>Microbacteriaceae</taxon>
        <taxon>Homoserinibacter</taxon>
    </lineage>
</organism>